<keyword evidence="1 6" id="KW-0378">Hydrolase</keyword>
<dbReference type="Pfam" id="PF00300">
    <property type="entry name" value="His_Phos_1"/>
    <property type="match status" value="2"/>
</dbReference>
<protein>
    <submittedName>
        <fullName evidence="6">Histidine phosphatase family protein</fullName>
        <ecNumber evidence="6">3.1.3.-</ecNumber>
    </submittedName>
</protein>
<dbReference type="AlphaFoldDB" id="A0AAU7V851"/>
<accession>A0AAU7V851</accession>
<evidence type="ECO:0000256" key="2">
    <source>
        <dbReference type="PIRSR" id="PIRSR613078-1"/>
    </source>
</evidence>
<dbReference type="CDD" id="cd07067">
    <property type="entry name" value="HP_PGM_like"/>
    <property type="match status" value="1"/>
</dbReference>
<evidence type="ECO:0000313" key="6">
    <source>
        <dbReference type="EMBL" id="XBW08184.1"/>
    </source>
</evidence>
<dbReference type="PROSITE" id="PS51257">
    <property type="entry name" value="PROKAR_LIPOPROTEIN"/>
    <property type="match status" value="1"/>
</dbReference>
<feature type="active site" description="Proton donor/acceptor" evidence="2">
    <location>
        <position position="137"/>
    </location>
</feature>
<dbReference type="RefSeq" id="WP_350258383.1">
    <property type="nucleotide sequence ID" value="NZ_CP138335.1"/>
</dbReference>
<dbReference type="GO" id="GO:0005829">
    <property type="term" value="C:cytosol"/>
    <property type="evidence" value="ECO:0007669"/>
    <property type="project" value="TreeGrafter"/>
</dbReference>
<reference evidence="6" key="1">
    <citation type="submission" date="2023-11" db="EMBL/GenBank/DDBJ databases">
        <title>Scrofimicrobium hongkongense sp. nov., isolated from a patient with peritonitis.</title>
        <authorList>
            <person name="Lao H.Y."/>
            <person name="Wong A.Y.P."/>
            <person name="Ng T.L."/>
            <person name="Wong R.Y.L."/>
            <person name="Yau M.C.Y."/>
            <person name="Lam J.Y.W."/>
            <person name="Siu G.K.H."/>
        </authorList>
    </citation>
    <scope>NUCLEOTIDE SEQUENCE</scope>
    <source>
        <strain evidence="6">R131</strain>
    </source>
</reference>
<feature type="region of interest" description="Disordered" evidence="4">
    <location>
        <begin position="25"/>
        <end position="51"/>
    </location>
</feature>
<feature type="compositionally biased region" description="Polar residues" evidence="4">
    <location>
        <begin position="27"/>
        <end position="51"/>
    </location>
</feature>
<dbReference type="GO" id="GO:0043456">
    <property type="term" value="P:regulation of pentose-phosphate shunt"/>
    <property type="evidence" value="ECO:0007669"/>
    <property type="project" value="TreeGrafter"/>
</dbReference>
<dbReference type="GO" id="GO:0045820">
    <property type="term" value="P:negative regulation of glycolytic process"/>
    <property type="evidence" value="ECO:0007669"/>
    <property type="project" value="TreeGrafter"/>
</dbReference>
<feature type="binding site" evidence="3">
    <location>
        <begin position="137"/>
        <end position="140"/>
    </location>
    <ligand>
        <name>substrate</name>
    </ligand>
</feature>
<dbReference type="EMBL" id="CP138335">
    <property type="protein sequence ID" value="XBW08184.1"/>
    <property type="molecule type" value="Genomic_DNA"/>
</dbReference>
<evidence type="ECO:0000256" key="5">
    <source>
        <dbReference type="SAM" id="SignalP"/>
    </source>
</evidence>
<dbReference type="Gene3D" id="3.40.50.1240">
    <property type="entry name" value="Phosphoglycerate mutase-like"/>
    <property type="match status" value="1"/>
</dbReference>
<dbReference type="PANTHER" id="PTHR46517">
    <property type="entry name" value="FRUCTOSE-2,6-BISPHOSPHATASE TIGAR"/>
    <property type="match status" value="1"/>
</dbReference>
<dbReference type="SMART" id="SM00855">
    <property type="entry name" value="PGAM"/>
    <property type="match status" value="1"/>
</dbReference>
<dbReference type="SUPFAM" id="SSF53254">
    <property type="entry name" value="Phosphoglycerate mutase-like"/>
    <property type="match status" value="1"/>
</dbReference>
<proteinExistence type="predicted"/>
<name>A0AAU7V851_9ACTO</name>
<sequence length="286" mass="29914">MKKTIAPALLTGALLAGALAGCTAGPSAQSGAGEQSTPAAQAPQSNQSGANSCDTTVLLVRHAQTEANVAGEVSGWSETDLTEKGVQQARAAGQALAGTELSAVLTSDLGRAERTAELILEEGGSDLTPVPVPELREQNYGGFDGGSDLDLWLPIMEKMGYPFDESKSDPGDFWGNPDALDWYSSVSEEDVMNTLAELDPSGEAEDWDTYQQRISQAVAQVARTAEEHACETVLVVSHGGTITTMLGLMDPEGYGGESVGNASISELSYRDGQFSVQRAGVDPADW</sequence>
<feature type="chain" id="PRO_5043919098" evidence="5">
    <location>
        <begin position="21"/>
        <end position="286"/>
    </location>
</feature>
<evidence type="ECO:0000256" key="3">
    <source>
        <dbReference type="PIRSR" id="PIRSR613078-2"/>
    </source>
</evidence>
<dbReference type="GO" id="GO:0004331">
    <property type="term" value="F:fructose-2,6-bisphosphate 2-phosphatase activity"/>
    <property type="evidence" value="ECO:0007669"/>
    <property type="project" value="TreeGrafter"/>
</dbReference>
<evidence type="ECO:0000256" key="1">
    <source>
        <dbReference type="ARBA" id="ARBA00022801"/>
    </source>
</evidence>
<feature type="binding site" evidence="3">
    <location>
        <begin position="61"/>
        <end position="68"/>
    </location>
    <ligand>
        <name>substrate</name>
    </ligand>
</feature>
<dbReference type="InterPro" id="IPR051695">
    <property type="entry name" value="Phosphoglycerate_Mutase"/>
</dbReference>
<feature type="binding site" evidence="3">
    <location>
        <position position="111"/>
    </location>
    <ligand>
        <name>substrate</name>
    </ligand>
</feature>
<organism evidence="6">
    <name type="scientific">Scrofimicrobium appendicitidis</name>
    <dbReference type="NCBI Taxonomy" id="3079930"/>
    <lineage>
        <taxon>Bacteria</taxon>
        <taxon>Bacillati</taxon>
        <taxon>Actinomycetota</taxon>
        <taxon>Actinomycetes</taxon>
        <taxon>Actinomycetales</taxon>
        <taxon>Actinomycetaceae</taxon>
        <taxon>Scrofimicrobium</taxon>
    </lineage>
</organism>
<dbReference type="EC" id="3.1.3.-" evidence="6"/>
<evidence type="ECO:0000256" key="4">
    <source>
        <dbReference type="SAM" id="MobiDB-lite"/>
    </source>
</evidence>
<feature type="signal peptide" evidence="5">
    <location>
        <begin position="1"/>
        <end position="20"/>
    </location>
</feature>
<feature type="active site" description="Tele-phosphohistidine intermediate" evidence="2">
    <location>
        <position position="62"/>
    </location>
</feature>
<gene>
    <name evidence="6" type="ORF">SAC06_01085</name>
</gene>
<dbReference type="KEGG" id="sapp:SAC06_01085"/>
<keyword evidence="5" id="KW-0732">Signal</keyword>
<dbReference type="PANTHER" id="PTHR46517:SF1">
    <property type="entry name" value="FRUCTOSE-2,6-BISPHOSPHATASE TIGAR"/>
    <property type="match status" value="1"/>
</dbReference>
<dbReference type="InterPro" id="IPR029033">
    <property type="entry name" value="His_PPase_superfam"/>
</dbReference>
<dbReference type="InterPro" id="IPR013078">
    <property type="entry name" value="His_Pase_superF_clade-1"/>
</dbReference>